<dbReference type="Pfam" id="PF04434">
    <property type="entry name" value="SWIM"/>
    <property type="match status" value="1"/>
</dbReference>
<name>A0A1H3EIK4_9PSEU</name>
<reference evidence="3 4" key="1">
    <citation type="submission" date="2016-10" db="EMBL/GenBank/DDBJ databases">
        <authorList>
            <person name="de Groot N.N."/>
        </authorList>
    </citation>
    <scope>NUCLEOTIDE SEQUENCE [LARGE SCALE GENOMIC DNA]</scope>
    <source>
        <strain evidence="3 4">CPCC 202699</strain>
    </source>
</reference>
<keyword evidence="1" id="KW-0863">Zinc-finger</keyword>
<organism evidence="3 4">
    <name type="scientific">Amycolatopsis xylanica</name>
    <dbReference type="NCBI Taxonomy" id="589385"/>
    <lineage>
        <taxon>Bacteria</taxon>
        <taxon>Bacillati</taxon>
        <taxon>Actinomycetota</taxon>
        <taxon>Actinomycetes</taxon>
        <taxon>Pseudonocardiales</taxon>
        <taxon>Pseudonocardiaceae</taxon>
        <taxon>Amycolatopsis</taxon>
    </lineage>
</organism>
<evidence type="ECO:0000313" key="4">
    <source>
        <dbReference type="Proteomes" id="UP000199515"/>
    </source>
</evidence>
<keyword evidence="1" id="KW-0862">Zinc</keyword>
<dbReference type="InterPro" id="IPR007527">
    <property type="entry name" value="Znf_SWIM"/>
</dbReference>
<dbReference type="RefSeq" id="WP_091289923.1">
    <property type="nucleotide sequence ID" value="NZ_FNON01000003.1"/>
</dbReference>
<keyword evidence="1" id="KW-0479">Metal-binding</keyword>
<dbReference type="EMBL" id="FNON01000003">
    <property type="protein sequence ID" value="SDX77754.1"/>
    <property type="molecule type" value="Genomic_DNA"/>
</dbReference>
<sequence length="413" mass="44655">MSFDHTHRYQGASSINDDKLLLSTAERGGGHPEFFSGRLTSPAESATALLAVAEVAGKRYYTPPAMLAALRRPADPVVTSDGERLRFESFSACCGVYARYDLLADGLDGEVHGTGTTNVDVNEPLRKALTRVGAAGELRLHVGPDRMVAVTGEEALIEKRVPLPQRWLRGFAEVQAASARTSPRIEVSSAEAVRFLRGLPRHSGRAPLWAVQAGSGLRLTSRPSPRAVCLAGTERLRGLLPLLRFVRGLVVHGPEVDANSQPAPSVWEWRLSTGRVVLALSPELSRGFSGEGGVLSSLSAEGLTDDAELIAALRIGYDVAESAYFPRELPFDPAKIESKHPRLKHARQLVAGGLVRSEVDGTAYVRSGELEHRVTGTRCTCQWWTHHQGSRGPCKHVLAAKIYLRGGPMQQTA</sequence>
<dbReference type="PROSITE" id="PS50966">
    <property type="entry name" value="ZF_SWIM"/>
    <property type="match status" value="1"/>
</dbReference>
<keyword evidence="4" id="KW-1185">Reference proteome</keyword>
<dbReference type="OrthoDB" id="7821105at2"/>
<dbReference type="GO" id="GO:0008270">
    <property type="term" value="F:zinc ion binding"/>
    <property type="evidence" value="ECO:0007669"/>
    <property type="project" value="UniProtKB-KW"/>
</dbReference>
<dbReference type="AlphaFoldDB" id="A0A1H3EIK4"/>
<evidence type="ECO:0000259" key="2">
    <source>
        <dbReference type="PROSITE" id="PS50966"/>
    </source>
</evidence>
<dbReference type="Proteomes" id="UP000199515">
    <property type="component" value="Unassembled WGS sequence"/>
</dbReference>
<proteinExistence type="predicted"/>
<gene>
    <name evidence="3" type="ORF">SAMN05421504_103811</name>
</gene>
<evidence type="ECO:0000256" key="1">
    <source>
        <dbReference type="PROSITE-ProRule" id="PRU00325"/>
    </source>
</evidence>
<feature type="domain" description="SWIM-type" evidence="2">
    <location>
        <begin position="364"/>
        <end position="405"/>
    </location>
</feature>
<accession>A0A1H3EIK4</accession>
<dbReference type="STRING" id="589385.SAMN05421504_103811"/>
<evidence type="ECO:0000313" key="3">
    <source>
        <dbReference type="EMBL" id="SDX77754.1"/>
    </source>
</evidence>
<protein>
    <submittedName>
        <fullName evidence="3">SWIM zinc finger</fullName>
    </submittedName>
</protein>